<feature type="non-terminal residue" evidence="1">
    <location>
        <position position="53"/>
    </location>
</feature>
<evidence type="ECO:0000313" key="2">
    <source>
        <dbReference type="Proteomes" id="UP000285569"/>
    </source>
</evidence>
<dbReference type="Proteomes" id="UP000285569">
    <property type="component" value="Unassembled WGS sequence"/>
</dbReference>
<dbReference type="EMBL" id="QHCR01000015">
    <property type="protein sequence ID" value="RHX77478.1"/>
    <property type="molecule type" value="Genomic_DNA"/>
</dbReference>
<accession>A0ABX9LX91</accession>
<protein>
    <submittedName>
        <fullName evidence="1">Transposase</fullName>
    </submittedName>
</protein>
<reference evidence="1 2" key="2">
    <citation type="journal article" date="2020" name="Int. J. Syst. Evol. Microbiol.">
        <title>Leptospira yasudae sp. nov. and Leptospira stimsonii sp. nov., two new species of the pathogenic group isolated from environmental sources.</title>
        <authorList>
            <person name="Casanovas-Massana A."/>
            <person name="Hamond C."/>
            <person name="Santos L.A."/>
            <person name="de Oliveira D."/>
            <person name="Hacker K.P."/>
            <person name="Balassiano I."/>
            <person name="Costa F."/>
            <person name="Medeiros M.A."/>
            <person name="Reis M.G."/>
            <person name="Ko A.I."/>
            <person name="Wunder E.A."/>
        </authorList>
    </citation>
    <scope>NUCLEOTIDE SEQUENCE [LARGE SCALE GENOMIC DNA]</scope>
    <source>
        <strain evidence="1 2">B21</strain>
    </source>
</reference>
<evidence type="ECO:0000313" key="1">
    <source>
        <dbReference type="EMBL" id="RHX77478.1"/>
    </source>
</evidence>
<comment type="caution">
    <text evidence="1">The sequence shown here is derived from an EMBL/GenBank/DDBJ whole genome shotgun (WGS) entry which is preliminary data.</text>
</comment>
<reference evidence="2" key="1">
    <citation type="submission" date="2018-05" db="EMBL/GenBank/DDBJ databases">
        <title>Leptospira yasudae sp. nov. and Leptospira stimsonii sp. nov., two pathogenic species of the genus Leptospira isolated from environmental sources.</title>
        <authorList>
            <person name="Casanovas-Massana A."/>
            <person name="Hamond C."/>
            <person name="Santos L.A."/>
            <person name="Hacker K.P."/>
            <person name="Balassiano I."/>
            <person name="Medeiros M.A."/>
            <person name="Reis M.G."/>
            <person name="Ko A.I."/>
            <person name="Wunder E.A."/>
        </authorList>
    </citation>
    <scope>NUCLEOTIDE SEQUENCE [LARGE SCALE GENOMIC DNA]</scope>
    <source>
        <strain evidence="2">B21</strain>
    </source>
</reference>
<name>A0ABX9LX91_9LEPT</name>
<organism evidence="1 2">
    <name type="scientific">Leptospira yasudae</name>
    <dbReference type="NCBI Taxonomy" id="2202201"/>
    <lineage>
        <taxon>Bacteria</taxon>
        <taxon>Pseudomonadati</taxon>
        <taxon>Spirochaetota</taxon>
        <taxon>Spirochaetia</taxon>
        <taxon>Leptospirales</taxon>
        <taxon>Leptospiraceae</taxon>
        <taxon>Leptospira</taxon>
    </lineage>
</organism>
<proteinExistence type="predicted"/>
<keyword evidence="2" id="KW-1185">Reference proteome</keyword>
<gene>
    <name evidence="1" type="ORF">DLM77_20870</name>
</gene>
<sequence>MQAALNLPPSIIPKQSDRDKASWSEICMFLQWKDNRPLPFSSAQETQSKPPTK</sequence>